<dbReference type="PROSITE" id="PS51257">
    <property type="entry name" value="PROKAR_LIPOPROTEIN"/>
    <property type="match status" value="1"/>
</dbReference>
<evidence type="ECO:0000256" key="2">
    <source>
        <dbReference type="ARBA" id="ARBA00022723"/>
    </source>
</evidence>
<evidence type="ECO:0000256" key="3">
    <source>
        <dbReference type="ARBA" id="ARBA00022801"/>
    </source>
</evidence>
<evidence type="ECO:0000256" key="4">
    <source>
        <dbReference type="ARBA" id="ARBA00022837"/>
    </source>
</evidence>
<dbReference type="SUPFAM" id="SSF53649">
    <property type="entry name" value="Alkaline phosphatase-like"/>
    <property type="match status" value="1"/>
</dbReference>
<dbReference type="GO" id="GO:0046872">
    <property type="term" value="F:metal ion binding"/>
    <property type="evidence" value="ECO:0007669"/>
    <property type="project" value="UniProtKB-KW"/>
</dbReference>
<dbReference type="InterPro" id="IPR050738">
    <property type="entry name" value="Sulfatase"/>
</dbReference>
<keyword evidence="7" id="KW-1185">Reference proteome</keyword>
<dbReference type="GO" id="GO:0004065">
    <property type="term" value="F:arylsulfatase activity"/>
    <property type="evidence" value="ECO:0007669"/>
    <property type="project" value="TreeGrafter"/>
</dbReference>
<keyword evidence="2" id="KW-0479">Metal-binding</keyword>
<protein>
    <submittedName>
        <fullName evidence="6">Sulfatase</fullName>
    </submittedName>
</protein>
<dbReference type="EMBL" id="VATY01000003">
    <property type="protein sequence ID" value="TMM55767.1"/>
    <property type="molecule type" value="Genomic_DNA"/>
</dbReference>
<evidence type="ECO:0000256" key="1">
    <source>
        <dbReference type="ARBA" id="ARBA00008779"/>
    </source>
</evidence>
<evidence type="ECO:0000313" key="7">
    <source>
        <dbReference type="Proteomes" id="UP000310314"/>
    </source>
</evidence>
<feature type="domain" description="Sulfatase N-terminal" evidence="5">
    <location>
        <begin position="37"/>
        <end position="364"/>
    </location>
</feature>
<dbReference type="PANTHER" id="PTHR42693:SF53">
    <property type="entry name" value="ENDO-4-O-SULFATASE"/>
    <property type="match status" value="1"/>
</dbReference>
<evidence type="ECO:0000313" key="6">
    <source>
        <dbReference type="EMBL" id="TMM55767.1"/>
    </source>
</evidence>
<proteinExistence type="inferred from homology"/>
<evidence type="ECO:0000259" key="5">
    <source>
        <dbReference type="Pfam" id="PF00884"/>
    </source>
</evidence>
<keyword evidence="4" id="KW-0106">Calcium</keyword>
<dbReference type="AlphaFoldDB" id="A0A5S3QET3"/>
<name>A0A5S3QET3_9FLAO</name>
<reference evidence="6 7" key="1">
    <citation type="submission" date="2019-05" db="EMBL/GenBank/DDBJ databases">
        <authorList>
            <person name="Zhang J.-Y."/>
            <person name="Feg X."/>
            <person name="Du Z.-J."/>
        </authorList>
    </citation>
    <scope>NUCLEOTIDE SEQUENCE [LARGE SCALE GENOMIC DNA]</scope>
    <source>
        <strain evidence="6 7">RZ26</strain>
    </source>
</reference>
<dbReference type="Gene3D" id="3.40.720.10">
    <property type="entry name" value="Alkaline Phosphatase, subunit A"/>
    <property type="match status" value="1"/>
</dbReference>
<comment type="similarity">
    <text evidence="1">Belongs to the sulfatase family.</text>
</comment>
<accession>A0A5S3QET3</accession>
<dbReference type="Gene3D" id="3.30.1120.10">
    <property type="match status" value="1"/>
</dbReference>
<dbReference type="InterPro" id="IPR024607">
    <property type="entry name" value="Sulfatase_CS"/>
</dbReference>
<dbReference type="PANTHER" id="PTHR42693">
    <property type="entry name" value="ARYLSULFATASE FAMILY MEMBER"/>
    <property type="match status" value="1"/>
</dbReference>
<dbReference type="Proteomes" id="UP000310314">
    <property type="component" value="Unassembled WGS sequence"/>
</dbReference>
<dbReference type="Pfam" id="PF00884">
    <property type="entry name" value="Sulfatase"/>
    <property type="match status" value="1"/>
</dbReference>
<keyword evidence="3" id="KW-0378">Hydrolase</keyword>
<dbReference type="InterPro" id="IPR017850">
    <property type="entry name" value="Alkaline_phosphatase_core_sf"/>
</dbReference>
<comment type="caution">
    <text evidence="6">The sequence shown here is derived from an EMBL/GenBank/DDBJ whole genome shotgun (WGS) entry which is preliminary data.</text>
</comment>
<gene>
    <name evidence="6" type="ORF">FEE95_13990</name>
</gene>
<sequence>MYVKLKTPLIAYFLLISFVACKEKQKLTENSTVDNRPNIILVITDDLGYSDVGFNGAKDISTPNLDELARNGTIFSSAYVAHPFCGPSRAALMTGRYPHTIGSQFNLPANSEVHVGKGITLEETFMSKMLQDAGYYTSAVGKWHLGAVPKYHPNDRGFNDFYGFLGGGHKYFPEEYTAKYTKQKAAGREVIFDYLKPLEHNGKIIENPTEYLTDELSRKAIDFVNVASKKDSPFFMYLAYNAPHVPLEAKEEDLKIFEHIEDTDRRTYAAMVYAVDRGIGDLARALKLNGEYDNTLVVFLSDNGGHTGKGATNNPLTGRKGDTWEGGYRVPMLFHWPKKVAQGKIFSYPVSALDFYPTFAHLAKAEIPSSKILDGRNVWEAIGNDQNFRKDEMVFVLRHREGYSDVGVRQNQFKALKTNQNKWQLFDIGVDIGETNDISEQHPEQLKKMVAAVEKWSKSHTKPQWFDPEELSIDWKEKQMGEFGSTFKLEMK</sequence>
<dbReference type="RefSeq" id="WP_138658637.1">
    <property type="nucleotide sequence ID" value="NZ_VATY01000003.1"/>
</dbReference>
<dbReference type="OrthoDB" id="9764377at2"/>
<organism evidence="6 7">
    <name type="scientific">Maribacter algarum</name>
    <name type="common">ex Zhang et al. 2020</name>
    <dbReference type="NCBI Taxonomy" id="2578118"/>
    <lineage>
        <taxon>Bacteria</taxon>
        <taxon>Pseudomonadati</taxon>
        <taxon>Bacteroidota</taxon>
        <taxon>Flavobacteriia</taxon>
        <taxon>Flavobacteriales</taxon>
        <taxon>Flavobacteriaceae</taxon>
        <taxon>Maribacter</taxon>
    </lineage>
</organism>
<dbReference type="InterPro" id="IPR000917">
    <property type="entry name" value="Sulfatase_N"/>
</dbReference>
<dbReference type="PROSITE" id="PS00149">
    <property type="entry name" value="SULFATASE_2"/>
    <property type="match status" value="1"/>
</dbReference>